<dbReference type="Proteomes" id="UP000095286">
    <property type="component" value="Unplaced"/>
</dbReference>
<reference evidence="2" key="1">
    <citation type="submission" date="2016-11" db="UniProtKB">
        <authorList>
            <consortium name="WormBaseParasite"/>
        </authorList>
    </citation>
    <scope>IDENTIFICATION</scope>
    <source>
        <strain evidence="2">KR3021</strain>
    </source>
</reference>
<evidence type="ECO:0000313" key="1">
    <source>
        <dbReference type="Proteomes" id="UP000095286"/>
    </source>
</evidence>
<accession>A0AC35TKR4</accession>
<sequence>MYQVTSNYMHCPMPSLPPSPTCLAPAVWDYIGYINKGTFGSIFKVVNVSTGMIAAMKMEFDQANLKLLVNEAHHILSINTTLRMDARASHLAKYIPHLLDRGCLSNGTFYVMPLFGPDLYDLKKMTPIKRFTNWTCYYILRESLLALLALNYCNIVHRDLKPANFVSNFSSDSINDRSLILIDFGLVSQDSSSSKPYHDHLEGKTVGTLCYSSVNSQKPNALPTFIDDLWSAFYISLENFSGTLPWYHISDKHQVNQMKENLNLYQLNVDGYHIPPILFEFFRLLHDKNEHKRIALHEKLIHLVGCEIKSAMLHESIPLDWE</sequence>
<evidence type="ECO:0000313" key="2">
    <source>
        <dbReference type="WBParaSite" id="RSKR_0000168000.1"/>
    </source>
</evidence>
<protein>
    <submittedName>
        <fullName evidence="2">Protein kinase domain-containing protein</fullName>
    </submittedName>
</protein>
<dbReference type="WBParaSite" id="RSKR_0000168000.1">
    <property type="protein sequence ID" value="RSKR_0000168000.1"/>
    <property type="gene ID" value="RSKR_0000168000"/>
</dbReference>
<name>A0AC35TKR4_9BILA</name>
<proteinExistence type="predicted"/>
<organism evidence="1 2">
    <name type="scientific">Rhabditophanes sp. KR3021</name>
    <dbReference type="NCBI Taxonomy" id="114890"/>
    <lineage>
        <taxon>Eukaryota</taxon>
        <taxon>Metazoa</taxon>
        <taxon>Ecdysozoa</taxon>
        <taxon>Nematoda</taxon>
        <taxon>Chromadorea</taxon>
        <taxon>Rhabditida</taxon>
        <taxon>Tylenchina</taxon>
        <taxon>Panagrolaimomorpha</taxon>
        <taxon>Strongyloidoidea</taxon>
        <taxon>Alloionematidae</taxon>
        <taxon>Rhabditophanes</taxon>
    </lineage>
</organism>